<proteinExistence type="predicted"/>
<dbReference type="RefSeq" id="WP_090393440.1">
    <property type="nucleotide sequence ID" value="NZ_FMZO01000027.1"/>
</dbReference>
<evidence type="ECO:0000256" key="1">
    <source>
        <dbReference type="SAM" id="SignalP"/>
    </source>
</evidence>
<dbReference type="Gene3D" id="3.40.720.10">
    <property type="entry name" value="Alkaline Phosphatase, subunit A"/>
    <property type="match status" value="1"/>
</dbReference>
<protein>
    <submittedName>
        <fullName evidence="2">Type I phosphodiesterase / nucleotide pyrophosphatase</fullName>
    </submittedName>
</protein>
<evidence type="ECO:0000313" key="2">
    <source>
        <dbReference type="EMBL" id="SDE21639.1"/>
    </source>
</evidence>
<organism evidence="2 3">
    <name type="scientific">Niabella drilacis (strain DSM 25811 / CCM 8410 / CCUG 62505 / LMG 26954 / E90)</name>
    <dbReference type="NCBI Taxonomy" id="1285928"/>
    <lineage>
        <taxon>Bacteria</taxon>
        <taxon>Pseudomonadati</taxon>
        <taxon>Bacteroidota</taxon>
        <taxon>Chitinophagia</taxon>
        <taxon>Chitinophagales</taxon>
        <taxon>Chitinophagaceae</taxon>
        <taxon>Niabella</taxon>
    </lineage>
</organism>
<name>A0A1G7B3F6_NIADE</name>
<reference evidence="3" key="1">
    <citation type="submission" date="2016-10" db="EMBL/GenBank/DDBJ databases">
        <authorList>
            <person name="Varghese N."/>
            <person name="Submissions S."/>
        </authorList>
    </citation>
    <scope>NUCLEOTIDE SEQUENCE [LARGE SCALE GENOMIC DNA]</scope>
    <source>
        <strain evidence="3">DSM 25811 / CCM 8410 / LMG 26954 / E90</strain>
    </source>
</reference>
<dbReference type="InterPro" id="IPR017850">
    <property type="entry name" value="Alkaline_phosphatase_core_sf"/>
</dbReference>
<evidence type="ECO:0000313" key="3">
    <source>
        <dbReference type="Proteomes" id="UP000198757"/>
    </source>
</evidence>
<feature type="signal peptide" evidence="1">
    <location>
        <begin position="1"/>
        <end position="22"/>
    </location>
</feature>
<dbReference type="EMBL" id="FMZO01000027">
    <property type="protein sequence ID" value="SDE21639.1"/>
    <property type="molecule type" value="Genomic_DNA"/>
</dbReference>
<keyword evidence="1" id="KW-0732">Signal</keyword>
<accession>A0A1G7B3F6</accession>
<dbReference type="SUPFAM" id="SSF53649">
    <property type="entry name" value="Alkaline phosphatase-like"/>
    <property type="match status" value="1"/>
</dbReference>
<dbReference type="PROSITE" id="PS51257">
    <property type="entry name" value="PROKAR_LIPOPROTEIN"/>
    <property type="match status" value="1"/>
</dbReference>
<dbReference type="SUPFAM" id="SSF49899">
    <property type="entry name" value="Concanavalin A-like lectins/glucanases"/>
    <property type="match status" value="1"/>
</dbReference>
<feature type="chain" id="PRO_5011523227" evidence="1">
    <location>
        <begin position="23"/>
        <end position="583"/>
    </location>
</feature>
<dbReference type="GO" id="GO:0004553">
    <property type="term" value="F:hydrolase activity, hydrolyzing O-glycosyl compounds"/>
    <property type="evidence" value="ECO:0007669"/>
    <property type="project" value="UniProtKB-ARBA"/>
</dbReference>
<keyword evidence="3" id="KW-1185">Reference proteome</keyword>
<dbReference type="Gene3D" id="2.60.120.200">
    <property type="match status" value="1"/>
</dbReference>
<dbReference type="Proteomes" id="UP000198757">
    <property type="component" value="Unassembled WGS sequence"/>
</dbReference>
<dbReference type="InterPro" id="IPR013320">
    <property type="entry name" value="ConA-like_dom_sf"/>
</dbReference>
<sequence length="583" mass="63965">MRTFYTRNVAALLLLLGTTMVACNKPFLNPLDGGAGKDDAVIARKVLVIEVDGGVGSEVQAINPPTLNNLTSFSMYTWDGLSNSDNIEQTNALGWATLLTGVNSAKHKVTGNDFATNDFAQYPSLFTRIKAFNPAARTVSFSSSALIPDGVAKDATEKKALASDAETKNAAINELKSQNPAFMFVQLGDVDAAGRAGSYTADDAGYKAAVLSTDQYIGEILEALQARASYKTESWMVIITSNKGSNTAYDPGSGYWYAFNDKRHNTFFFSFNLRFVSKMYSKPEGGVPYGGKAPQYNGTQNKNQRARVFNDGGLYDMGTTGSYTIQCKVRIPNGSYGYPAFLSKRQGFSGGKTGWVFFLEGNYWQINFGRTTPNTSNRQIRGHAISDGKWHALTAVIKQEGAARNVYTYTDGVLYDGVSMANRNITDWGNLNSPEPLTVGNLIPDNNTNLGDYLVTDIRLYNTALPESYISGNYCKTEIAADDPYNDYLLGFWPGTSPITEDNKVLLPDLSKHKQPFTLSTYSPTDFVDVTDKVCPKVDPTVYKTVPNSADVSLQVYQWLGIAVPDSWKLDGRYWIPAFNDLQ</sequence>
<dbReference type="GO" id="GO:0005975">
    <property type="term" value="P:carbohydrate metabolic process"/>
    <property type="evidence" value="ECO:0007669"/>
    <property type="project" value="UniProtKB-ARBA"/>
</dbReference>
<dbReference type="OrthoDB" id="279982at2"/>
<gene>
    <name evidence="2" type="ORF">SAMN04487894_1275</name>
</gene>
<dbReference type="AlphaFoldDB" id="A0A1G7B3F6"/>
<dbReference type="STRING" id="1285928.SAMN04487894_1275"/>